<dbReference type="InterPro" id="IPR000873">
    <property type="entry name" value="AMP-dep_synth/lig_dom"/>
</dbReference>
<evidence type="ECO:0000313" key="4">
    <source>
        <dbReference type="EMBL" id="KPI44515.1"/>
    </source>
</evidence>
<evidence type="ECO:0000256" key="1">
    <source>
        <dbReference type="ARBA" id="ARBA00022450"/>
    </source>
</evidence>
<dbReference type="AlphaFoldDB" id="A0A0N1P198"/>
<dbReference type="SUPFAM" id="SSF56801">
    <property type="entry name" value="Acetyl-CoA synthetase-like"/>
    <property type="match status" value="1"/>
</dbReference>
<dbReference type="Pfam" id="PF23562">
    <property type="entry name" value="AMP-binding_C_3"/>
    <property type="match status" value="1"/>
</dbReference>
<evidence type="ECO:0000313" key="5">
    <source>
        <dbReference type="Proteomes" id="UP000038010"/>
    </source>
</evidence>
<dbReference type="Pfam" id="PF00501">
    <property type="entry name" value="AMP-binding"/>
    <property type="match status" value="1"/>
</dbReference>
<dbReference type="Proteomes" id="UP000038010">
    <property type="component" value="Unassembled WGS sequence"/>
</dbReference>
<organism evidence="4 5">
    <name type="scientific">Cyphellophora attinorum</name>
    <dbReference type="NCBI Taxonomy" id="1664694"/>
    <lineage>
        <taxon>Eukaryota</taxon>
        <taxon>Fungi</taxon>
        <taxon>Dikarya</taxon>
        <taxon>Ascomycota</taxon>
        <taxon>Pezizomycotina</taxon>
        <taxon>Eurotiomycetes</taxon>
        <taxon>Chaetothyriomycetidae</taxon>
        <taxon>Chaetothyriales</taxon>
        <taxon>Cyphellophoraceae</taxon>
        <taxon>Cyphellophora</taxon>
    </lineage>
</organism>
<keyword evidence="5" id="KW-1185">Reference proteome</keyword>
<reference evidence="4 5" key="1">
    <citation type="submission" date="2015-06" db="EMBL/GenBank/DDBJ databases">
        <title>Draft genome of the ant-associated black yeast Phialophora attae CBS 131958.</title>
        <authorList>
            <person name="Moreno L.F."/>
            <person name="Stielow B.J."/>
            <person name="de Hoog S."/>
            <person name="Vicente V.A."/>
            <person name="Weiss V.A."/>
            <person name="de Vries M."/>
            <person name="Cruz L.M."/>
            <person name="Souza E.M."/>
        </authorList>
    </citation>
    <scope>NUCLEOTIDE SEQUENCE [LARGE SCALE GENOMIC DNA]</scope>
    <source>
        <strain evidence="4 5">CBS 131958</strain>
    </source>
</reference>
<comment type="caution">
    <text evidence="4">The sequence shown here is derived from an EMBL/GenBank/DDBJ whole genome shotgun (WGS) entry which is preliminary data.</text>
</comment>
<feature type="domain" description="AMP-dependent synthetase/ligase" evidence="3">
    <location>
        <begin position="39"/>
        <end position="344"/>
    </location>
</feature>
<keyword evidence="2" id="KW-0597">Phosphoprotein</keyword>
<dbReference type="PANTHER" id="PTHR43439">
    <property type="entry name" value="PHENYLACETATE-COENZYME A LIGASE"/>
    <property type="match status" value="1"/>
</dbReference>
<dbReference type="STRING" id="1664694.A0A0N1P198"/>
<protein>
    <recommendedName>
        <fullName evidence="3">AMP-dependent synthetase/ligase domain-containing protein</fullName>
    </recommendedName>
</protein>
<dbReference type="OrthoDB" id="429813at2759"/>
<name>A0A0N1P198_9EURO</name>
<sequence>MGSIAALSQHGKRLLHVTIDEIAWDDPDRPYASLPYDDDNLSKGYEDITFAVLANAINKLAWHIQSCLGTDSDLHTYTYIGTPDLRYQIMSMATAKLSKRVLFSSHMHSTEAHLNLMFKTDTRAMFTATGVDVSDILAARPVPHFHIPSLEELLSPTATKHYPYSKTFSEAALDDYLVLHSSGSTGLPKPITVNHAAMACLDNIASLPSIDPHTGQQRRFANNPGPGTRFLLPFLPFHGICCIVFPPAFVFHGAVYVPGLRHRLTKPTDIFSILDHANITDAFLSPAIIEDIVSHPSAGTYLSKIRTLFFGGAAMNATAATTAAKYTNLQNQWGVTENGKAVDLLTSASDHAYNAFDLVAAGMRFQPLPSTDPTQPVIYQLFFDPTPEALPQQAYFTRLPARETLEPFDTGDLWLAHPDPAKAKFTFRFIGRTDDLISFKDGSNFHPTDWELAHAEHPLVRSAVLAGVGHRQVLLLLELHPEALGTTDGADGVAGQRNEEEVLEKLWRESISRVNARAPGMGGWERGMC</sequence>
<dbReference type="InterPro" id="IPR042099">
    <property type="entry name" value="ANL_N_sf"/>
</dbReference>
<evidence type="ECO:0000256" key="2">
    <source>
        <dbReference type="ARBA" id="ARBA00022553"/>
    </source>
</evidence>
<dbReference type="InterPro" id="IPR051414">
    <property type="entry name" value="Adenylate-forming_Reductase"/>
</dbReference>
<accession>A0A0N1P198</accession>
<dbReference type="RefSeq" id="XP_018004478.1">
    <property type="nucleotide sequence ID" value="XM_018148996.1"/>
</dbReference>
<dbReference type="VEuPathDB" id="FungiDB:AB675_8542"/>
<dbReference type="EMBL" id="LFJN01000003">
    <property type="protein sequence ID" value="KPI44515.1"/>
    <property type="molecule type" value="Genomic_DNA"/>
</dbReference>
<gene>
    <name evidence="4" type="ORF">AB675_8542</name>
</gene>
<dbReference type="PROSITE" id="PS00455">
    <property type="entry name" value="AMP_BINDING"/>
    <property type="match status" value="1"/>
</dbReference>
<dbReference type="InterPro" id="IPR020845">
    <property type="entry name" value="AMP-binding_CS"/>
</dbReference>
<proteinExistence type="predicted"/>
<dbReference type="Gene3D" id="3.40.50.12780">
    <property type="entry name" value="N-terminal domain of ligase-like"/>
    <property type="match status" value="1"/>
</dbReference>
<keyword evidence="1" id="KW-0596">Phosphopantetheine</keyword>
<dbReference type="PANTHER" id="PTHR43439:SF2">
    <property type="entry name" value="ENZYME, PUTATIVE (JCVI)-RELATED"/>
    <property type="match status" value="1"/>
</dbReference>
<dbReference type="GeneID" id="28740876"/>
<evidence type="ECO:0000259" key="3">
    <source>
        <dbReference type="Pfam" id="PF00501"/>
    </source>
</evidence>